<gene>
    <name evidence="1" type="ORF">CAC02_05250</name>
</gene>
<evidence type="ECO:0000313" key="2">
    <source>
        <dbReference type="Proteomes" id="UP000253215"/>
    </source>
</evidence>
<name>A0A368UGI0_9STRE</name>
<dbReference type="Gene3D" id="2.60.120.10">
    <property type="entry name" value="Jelly Rolls"/>
    <property type="match status" value="1"/>
</dbReference>
<accession>A0A368UGI0</accession>
<dbReference type="AlphaFoldDB" id="A0A368UGI0"/>
<dbReference type="SUPFAM" id="SSF51182">
    <property type="entry name" value="RmlC-like cupins"/>
    <property type="match status" value="1"/>
</dbReference>
<proteinExistence type="predicted"/>
<evidence type="ECO:0000313" key="1">
    <source>
        <dbReference type="EMBL" id="RCW17063.1"/>
    </source>
</evidence>
<dbReference type="EMBL" id="NETH01000019">
    <property type="protein sequence ID" value="RCW17063.1"/>
    <property type="molecule type" value="Genomic_DNA"/>
</dbReference>
<reference evidence="1 2" key="1">
    <citation type="journal article" date="2018" name="Sci. Rep.">
        <title>Network-guided genomic and metagenomic analysis of the faecal microbiota of the critically endangered kakapo.</title>
        <authorList>
            <person name="Waite D.W."/>
            <person name="Dsouza M."/>
            <person name="Sekiguchi Y."/>
            <person name="Hugenholtz P."/>
            <person name="Taylor M.W."/>
        </authorList>
    </citation>
    <scope>NUCLEOTIDE SEQUENCE [LARGE SCALE GENOMIC DNA]</scope>
    <source>
        <strain evidence="1 2">BI02</strain>
    </source>
</reference>
<sequence>MIKDLKTLVRYHEGQIASRSLNKRLELANAITLYAMAKGERISQESSHNAKLIYVLEGKLQLTADSVVVKLPPDSLETIPAQLLHDFLALEDCKFLQIAL</sequence>
<protein>
    <submittedName>
        <fullName evidence="1">Uncharacterized protein</fullName>
    </submittedName>
</protein>
<dbReference type="Proteomes" id="UP000253215">
    <property type="component" value="Unassembled WGS sequence"/>
</dbReference>
<organism evidence="1 2">
    <name type="scientific">Streptococcus gallolyticus</name>
    <dbReference type="NCBI Taxonomy" id="315405"/>
    <lineage>
        <taxon>Bacteria</taxon>
        <taxon>Bacillati</taxon>
        <taxon>Bacillota</taxon>
        <taxon>Bacilli</taxon>
        <taxon>Lactobacillales</taxon>
        <taxon>Streptococcaceae</taxon>
        <taxon>Streptococcus</taxon>
    </lineage>
</organism>
<dbReference type="InterPro" id="IPR014710">
    <property type="entry name" value="RmlC-like_jellyroll"/>
</dbReference>
<dbReference type="InterPro" id="IPR011051">
    <property type="entry name" value="RmlC_Cupin_sf"/>
</dbReference>
<comment type="caution">
    <text evidence="1">The sequence shown here is derived from an EMBL/GenBank/DDBJ whole genome shotgun (WGS) entry which is preliminary data.</text>
</comment>